<accession>A0AB36BDG3</accession>
<comment type="caution">
    <text evidence="1">The sequence shown here is derived from an EMBL/GenBank/DDBJ whole genome shotgun (WGS) entry which is preliminary data.</text>
</comment>
<dbReference type="Proteomes" id="UP000604383">
    <property type="component" value="Unassembled WGS sequence"/>
</dbReference>
<organism evidence="1 2">
    <name type="scientific">Clostridium innocuum</name>
    <dbReference type="NCBI Taxonomy" id="1522"/>
    <lineage>
        <taxon>Bacteria</taxon>
        <taxon>Bacillati</taxon>
        <taxon>Bacillota</taxon>
        <taxon>Clostridia</taxon>
        <taxon>Eubacteriales</taxon>
        <taxon>Clostridiaceae</taxon>
        <taxon>Clostridium</taxon>
    </lineage>
</organism>
<dbReference type="AlphaFoldDB" id="A0AB36BDG3"/>
<name>A0AB36BDG3_CLOIN</name>
<proteinExistence type="predicted"/>
<protein>
    <submittedName>
        <fullName evidence="1">Uncharacterized protein</fullName>
    </submittedName>
</protein>
<dbReference type="EMBL" id="WWTN01000076">
    <property type="protein sequence ID" value="MZH58339.1"/>
    <property type="molecule type" value="Genomic_DNA"/>
</dbReference>
<reference evidence="1" key="1">
    <citation type="journal article" date="2019" name="Nat. Med.">
        <title>A library of human gut bacterial isolates paired with longitudinal multiomics data enables mechanistic microbiome research.</title>
        <authorList>
            <person name="Poyet M."/>
            <person name="Groussin M."/>
            <person name="Gibbons S.M."/>
            <person name="Avila-Pacheco J."/>
            <person name="Jiang X."/>
            <person name="Kearney S.M."/>
            <person name="Perrotta A.R."/>
            <person name="Berdy B."/>
            <person name="Zhao S."/>
            <person name="Lieberman T.D."/>
            <person name="Swanson P.K."/>
            <person name="Smith M."/>
            <person name="Roesemann S."/>
            <person name="Alexander J.E."/>
            <person name="Rich S.A."/>
            <person name="Livny J."/>
            <person name="Vlamakis H."/>
            <person name="Clish C."/>
            <person name="Bullock K."/>
            <person name="Deik A."/>
            <person name="Scott J."/>
            <person name="Pierce K.A."/>
            <person name="Xavier R.J."/>
            <person name="Alm E.J."/>
        </authorList>
    </citation>
    <scope>NUCLEOTIDE SEQUENCE</scope>
    <source>
        <strain evidence="1">BIOML-A12</strain>
    </source>
</reference>
<evidence type="ECO:0000313" key="2">
    <source>
        <dbReference type="Proteomes" id="UP000604383"/>
    </source>
</evidence>
<evidence type="ECO:0000313" key="1">
    <source>
        <dbReference type="EMBL" id="MZH58339.1"/>
    </source>
</evidence>
<sequence length="119" mass="13829">MNIDLGRCMQKRISFLRFNDQIIPFGLWLMRVICQLPMITYKPLMTGRAFQHLFTGFGLSSFHEHGMKLSAFWTVFKMELVHLPVGLDKITDHLRNTIFLVSTELIGDVRKKIVGFIVD</sequence>
<gene>
    <name evidence="1" type="ORF">GT664_21935</name>
</gene>